<evidence type="ECO:0000313" key="2">
    <source>
        <dbReference type="Proteomes" id="UP001057402"/>
    </source>
</evidence>
<gene>
    <name evidence="1" type="ORF">MLD38_018353</name>
</gene>
<name>A0ACB9QSP3_9MYRT</name>
<sequence length="74" mass="8096">MSEGGIEIEEKGKGIGWSGIEDISLLNTLKAFPKETSVRWEKIAAAVPGRSKAECVKRVSELKDFWSSKATKEG</sequence>
<comment type="caution">
    <text evidence="1">The sequence shown here is derived from an EMBL/GenBank/DDBJ whole genome shotgun (WGS) entry which is preliminary data.</text>
</comment>
<reference evidence="2" key="1">
    <citation type="journal article" date="2023" name="Front. Plant Sci.">
        <title>Chromosomal-level genome assembly of Melastoma candidum provides insights into trichome evolution.</title>
        <authorList>
            <person name="Zhong Y."/>
            <person name="Wu W."/>
            <person name="Sun C."/>
            <person name="Zou P."/>
            <person name="Liu Y."/>
            <person name="Dai S."/>
            <person name="Zhou R."/>
        </authorList>
    </citation>
    <scope>NUCLEOTIDE SEQUENCE [LARGE SCALE GENOMIC DNA]</scope>
</reference>
<organism evidence="1 2">
    <name type="scientific">Melastoma candidum</name>
    <dbReference type="NCBI Taxonomy" id="119954"/>
    <lineage>
        <taxon>Eukaryota</taxon>
        <taxon>Viridiplantae</taxon>
        <taxon>Streptophyta</taxon>
        <taxon>Embryophyta</taxon>
        <taxon>Tracheophyta</taxon>
        <taxon>Spermatophyta</taxon>
        <taxon>Magnoliopsida</taxon>
        <taxon>eudicotyledons</taxon>
        <taxon>Gunneridae</taxon>
        <taxon>Pentapetalae</taxon>
        <taxon>rosids</taxon>
        <taxon>malvids</taxon>
        <taxon>Myrtales</taxon>
        <taxon>Melastomataceae</taxon>
        <taxon>Melastomatoideae</taxon>
        <taxon>Melastomateae</taxon>
        <taxon>Melastoma</taxon>
    </lineage>
</organism>
<dbReference type="Proteomes" id="UP001057402">
    <property type="component" value="Chromosome 5"/>
</dbReference>
<proteinExistence type="predicted"/>
<keyword evidence="2" id="KW-1185">Reference proteome</keyword>
<accession>A0ACB9QSP3</accession>
<protein>
    <submittedName>
        <fullName evidence="1">Uncharacterized protein</fullName>
    </submittedName>
</protein>
<dbReference type="EMBL" id="CM042884">
    <property type="protein sequence ID" value="KAI4369961.1"/>
    <property type="molecule type" value="Genomic_DNA"/>
</dbReference>
<evidence type="ECO:0000313" key="1">
    <source>
        <dbReference type="EMBL" id="KAI4369961.1"/>
    </source>
</evidence>